<accession>A0A418WXE6</accession>
<protein>
    <recommendedName>
        <fullName evidence="2">VanZ-like domain-containing protein</fullName>
    </recommendedName>
</protein>
<feature type="transmembrane region" description="Helical" evidence="1">
    <location>
        <begin position="20"/>
        <end position="38"/>
    </location>
</feature>
<keyword evidence="4" id="KW-1185">Reference proteome</keyword>
<evidence type="ECO:0000313" key="4">
    <source>
        <dbReference type="Proteomes" id="UP000285190"/>
    </source>
</evidence>
<evidence type="ECO:0000259" key="2">
    <source>
        <dbReference type="Pfam" id="PF04892"/>
    </source>
</evidence>
<organism evidence="3 4">
    <name type="scientific">Noviherbaspirillum cavernae</name>
    <dbReference type="NCBI Taxonomy" id="2320862"/>
    <lineage>
        <taxon>Bacteria</taxon>
        <taxon>Pseudomonadati</taxon>
        <taxon>Pseudomonadota</taxon>
        <taxon>Betaproteobacteria</taxon>
        <taxon>Burkholderiales</taxon>
        <taxon>Oxalobacteraceae</taxon>
        <taxon>Noviherbaspirillum</taxon>
    </lineage>
</organism>
<reference evidence="3 4" key="1">
    <citation type="submission" date="2018-09" db="EMBL/GenBank/DDBJ databases">
        <authorList>
            <person name="Zhu H."/>
        </authorList>
    </citation>
    <scope>NUCLEOTIDE SEQUENCE [LARGE SCALE GENOMIC DNA]</scope>
    <source>
        <strain evidence="3 4">K2R10-39</strain>
    </source>
</reference>
<sequence length="377" mass="41351">MPHNQPAAEHQPAGSAFARVGLLVYTLLITYASWYPFAGWHVIGVTPWAFLSAPLPHYWTWFDVLTNIVAYIPFGMLAVFALHPHVRGPFAILLAIAGGALLSGVMEAVQTFLPSRVSSNLDFFTNTGGAAIGAIAGVLLSRAFLEQSRLLQLRKEWFTRDAGRGLIVLAMWPLAQIYPQGYLFGHGQILPILSDWLSDWLATPVDLAAFFIQTQELTVQEYWLSETIITACGLTGALLTLLCLLRKHAPRLRLIAALAALVLIVKALANALLFTPENAFAWLTPGAKGGLLVGVMMVSGLAFARPVAQRRLAVVSLLASVVVANIVPINPYFTATLQAWLQGKFLNFNGAAQFLSLAWPFFALWFLLHPMHRLKRD</sequence>
<gene>
    <name evidence="3" type="ORF">D3870_01500</name>
</gene>
<evidence type="ECO:0000256" key="1">
    <source>
        <dbReference type="SAM" id="Phobius"/>
    </source>
</evidence>
<dbReference type="Pfam" id="PF04892">
    <property type="entry name" value="VanZ"/>
    <property type="match status" value="1"/>
</dbReference>
<dbReference type="OrthoDB" id="9780818at2"/>
<feature type="transmembrane region" description="Helical" evidence="1">
    <location>
        <begin position="123"/>
        <end position="145"/>
    </location>
</feature>
<keyword evidence="1" id="KW-0472">Membrane</keyword>
<evidence type="ECO:0000313" key="3">
    <source>
        <dbReference type="EMBL" id="RJG04872.1"/>
    </source>
</evidence>
<keyword evidence="1" id="KW-0812">Transmembrane</keyword>
<keyword evidence="1" id="KW-1133">Transmembrane helix</keyword>
<feature type="transmembrane region" description="Helical" evidence="1">
    <location>
        <begin position="345"/>
        <end position="368"/>
    </location>
</feature>
<feature type="transmembrane region" description="Helical" evidence="1">
    <location>
        <begin position="58"/>
        <end position="83"/>
    </location>
</feature>
<dbReference type="InterPro" id="IPR006976">
    <property type="entry name" value="VanZ-like"/>
</dbReference>
<feature type="transmembrane region" description="Helical" evidence="1">
    <location>
        <begin position="90"/>
        <end position="111"/>
    </location>
</feature>
<dbReference type="EMBL" id="QYUN01000002">
    <property type="protein sequence ID" value="RJG04872.1"/>
    <property type="molecule type" value="Genomic_DNA"/>
</dbReference>
<feature type="domain" description="VanZ-like" evidence="2">
    <location>
        <begin position="33"/>
        <end position="137"/>
    </location>
</feature>
<feature type="transmembrane region" description="Helical" evidence="1">
    <location>
        <begin position="252"/>
        <end position="273"/>
    </location>
</feature>
<dbReference type="Proteomes" id="UP000285190">
    <property type="component" value="Unassembled WGS sequence"/>
</dbReference>
<comment type="caution">
    <text evidence="3">The sequence shown here is derived from an EMBL/GenBank/DDBJ whole genome shotgun (WGS) entry which is preliminary data.</text>
</comment>
<feature type="transmembrane region" description="Helical" evidence="1">
    <location>
        <begin position="312"/>
        <end position="333"/>
    </location>
</feature>
<dbReference type="AlphaFoldDB" id="A0A418WXE6"/>
<feature type="transmembrane region" description="Helical" evidence="1">
    <location>
        <begin position="279"/>
        <end position="303"/>
    </location>
</feature>
<name>A0A418WXE6_9BURK</name>
<feature type="transmembrane region" description="Helical" evidence="1">
    <location>
        <begin position="166"/>
        <end position="185"/>
    </location>
</feature>
<dbReference type="RefSeq" id="WP_119736085.1">
    <property type="nucleotide sequence ID" value="NZ_QYUN01000002.1"/>
</dbReference>
<proteinExistence type="predicted"/>
<feature type="transmembrane region" description="Helical" evidence="1">
    <location>
        <begin position="227"/>
        <end position="245"/>
    </location>
</feature>